<dbReference type="Gene3D" id="2.30.38.10">
    <property type="entry name" value="Luciferase, Domain 3"/>
    <property type="match status" value="1"/>
</dbReference>
<accession>A0A2H3B6L7</accession>
<evidence type="ECO:0000313" key="3">
    <source>
        <dbReference type="Proteomes" id="UP000218334"/>
    </source>
</evidence>
<gene>
    <name evidence="2" type="ORF">ARMSODRAFT_1073045</name>
</gene>
<dbReference type="EMBL" id="KZ293504">
    <property type="protein sequence ID" value="PBK59483.1"/>
    <property type="molecule type" value="Genomic_DNA"/>
</dbReference>
<dbReference type="GO" id="GO:0005737">
    <property type="term" value="C:cytoplasm"/>
    <property type="evidence" value="ECO:0007669"/>
    <property type="project" value="TreeGrafter"/>
</dbReference>
<keyword evidence="3" id="KW-1185">Reference proteome</keyword>
<sequence length="558" mass="62226">MSLLVQSCSSWKNLRLETLTSRMHHLESIVSHLPVLQTIEICAIEDNFSDHRFDMFLNSPQLWKAILPTLGIHQVEGVVYKILNIGTDCRFQPNEATKAQNVGLPIPTISCFAVQNERVLLRDAVGELAYSSYFFFATTLGGYQNAHGYHNQLDMTSKKFIDHPIARKIYLTGDIVRLLHDGTCEFVGRNEDLVKLGGIRVELSEISAALVLHALSESNIAILERWSVPLSPHPPLAMMEKFILARLHASESAIAIAMGDDGDKAWSKSEEKIITVLSDLTDTPVDSISKTTRFAALGIDSLKLADPCCSTGFTSSWSRSSGRYVVRVLPCTPLQEGMLSETVKHEAAYWSHCLFSFGRAVNLDKLLEAWMDIATRTEALRMVFLPAAAYSVEGADSASSPRNVNNDAEQTARSIIMSRIGSQLPPWSLTIFETDNDTQSWLMLSIHHALYDADAVGYLLADVQTSYQGGSLSPRLQLSSALSLTSLMATETMAQDFCKPYERVSYSSVPQIYDIRWCLPVCLIPDLIVFSAQGRLDSIMRKDPWLIRVMYGYFKNQH</sequence>
<name>A0A2H3B6L7_9AGAR</name>
<dbReference type="SUPFAM" id="SSF52777">
    <property type="entry name" value="CoA-dependent acyltransferases"/>
    <property type="match status" value="1"/>
</dbReference>
<dbReference type="GO" id="GO:0044550">
    <property type="term" value="P:secondary metabolite biosynthetic process"/>
    <property type="evidence" value="ECO:0007669"/>
    <property type="project" value="TreeGrafter"/>
</dbReference>
<evidence type="ECO:0000313" key="2">
    <source>
        <dbReference type="EMBL" id="PBK59483.1"/>
    </source>
</evidence>
<feature type="domain" description="Condensation" evidence="1">
    <location>
        <begin position="328"/>
        <end position="469"/>
    </location>
</feature>
<dbReference type="GO" id="GO:0003824">
    <property type="term" value="F:catalytic activity"/>
    <property type="evidence" value="ECO:0007669"/>
    <property type="project" value="InterPro"/>
</dbReference>
<dbReference type="GO" id="GO:0031177">
    <property type="term" value="F:phosphopantetheine binding"/>
    <property type="evidence" value="ECO:0007669"/>
    <property type="project" value="TreeGrafter"/>
</dbReference>
<dbReference type="InterPro" id="IPR023213">
    <property type="entry name" value="CAT-like_dom_sf"/>
</dbReference>
<dbReference type="Gene3D" id="3.30.559.10">
    <property type="entry name" value="Chloramphenicol acetyltransferase-like domain"/>
    <property type="match status" value="1"/>
</dbReference>
<dbReference type="SUPFAM" id="SSF56801">
    <property type="entry name" value="Acetyl-CoA synthetase-like"/>
    <property type="match status" value="1"/>
</dbReference>
<dbReference type="InterPro" id="IPR001242">
    <property type="entry name" value="Condensation_dom"/>
</dbReference>
<evidence type="ECO:0000259" key="1">
    <source>
        <dbReference type="Pfam" id="PF00668"/>
    </source>
</evidence>
<dbReference type="Pfam" id="PF00668">
    <property type="entry name" value="Condensation"/>
    <property type="match status" value="1"/>
</dbReference>
<dbReference type="Proteomes" id="UP000218334">
    <property type="component" value="Unassembled WGS sequence"/>
</dbReference>
<protein>
    <submittedName>
        <fullName evidence="2">AMP-binding-domain-containing protein</fullName>
    </submittedName>
</protein>
<dbReference type="PANTHER" id="PTHR45527">
    <property type="entry name" value="NONRIBOSOMAL PEPTIDE SYNTHETASE"/>
    <property type="match status" value="1"/>
</dbReference>
<proteinExistence type="predicted"/>
<dbReference type="AlphaFoldDB" id="A0A2H3B6L7"/>
<dbReference type="PANTHER" id="PTHR45527:SF2">
    <property type="entry name" value="FERRICROCIN SYNTHETASE (NONRIBOSOMAL PEPTIDE SIDEROPHORE SYNTHASE ) (EUROFUNG)"/>
    <property type="match status" value="1"/>
</dbReference>
<dbReference type="STRING" id="1076256.A0A2H3B6L7"/>
<dbReference type="GO" id="GO:0043041">
    <property type="term" value="P:amino acid activation for nonribosomal peptide biosynthetic process"/>
    <property type="evidence" value="ECO:0007669"/>
    <property type="project" value="TreeGrafter"/>
</dbReference>
<reference evidence="3" key="1">
    <citation type="journal article" date="2017" name="Nat. Ecol. Evol.">
        <title>Genome expansion and lineage-specific genetic innovations in the forest pathogenic fungi Armillaria.</title>
        <authorList>
            <person name="Sipos G."/>
            <person name="Prasanna A.N."/>
            <person name="Walter M.C."/>
            <person name="O'Connor E."/>
            <person name="Balint B."/>
            <person name="Krizsan K."/>
            <person name="Kiss B."/>
            <person name="Hess J."/>
            <person name="Varga T."/>
            <person name="Slot J."/>
            <person name="Riley R."/>
            <person name="Boka B."/>
            <person name="Rigling D."/>
            <person name="Barry K."/>
            <person name="Lee J."/>
            <person name="Mihaltcheva S."/>
            <person name="LaButti K."/>
            <person name="Lipzen A."/>
            <person name="Waldron R."/>
            <person name="Moloney N.M."/>
            <person name="Sperisen C."/>
            <person name="Kredics L."/>
            <person name="Vagvoelgyi C."/>
            <person name="Patrignani A."/>
            <person name="Fitzpatrick D."/>
            <person name="Nagy I."/>
            <person name="Doyle S."/>
            <person name="Anderson J.B."/>
            <person name="Grigoriev I.V."/>
            <person name="Gueldener U."/>
            <person name="Muensterkoetter M."/>
            <person name="Nagy L.G."/>
        </authorList>
    </citation>
    <scope>NUCLEOTIDE SEQUENCE [LARGE SCALE GENOMIC DNA]</scope>
    <source>
        <strain evidence="3">28-4</strain>
    </source>
</reference>
<organism evidence="2 3">
    <name type="scientific">Armillaria solidipes</name>
    <dbReference type="NCBI Taxonomy" id="1076256"/>
    <lineage>
        <taxon>Eukaryota</taxon>
        <taxon>Fungi</taxon>
        <taxon>Dikarya</taxon>
        <taxon>Basidiomycota</taxon>
        <taxon>Agaricomycotina</taxon>
        <taxon>Agaricomycetes</taxon>
        <taxon>Agaricomycetidae</taxon>
        <taxon>Agaricales</taxon>
        <taxon>Marasmiineae</taxon>
        <taxon>Physalacriaceae</taxon>
        <taxon>Armillaria</taxon>
    </lineage>
</organism>